<keyword evidence="4" id="KW-1185">Reference proteome</keyword>
<dbReference type="InterPro" id="IPR004408">
    <property type="entry name" value="Biotin_CoA_COase_ligase"/>
</dbReference>
<dbReference type="GO" id="GO:0005737">
    <property type="term" value="C:cytoplasm"/>
    <property type="evidence" value="ECO:0007669"/>
    <property type="project" value="TreeGrafter"/>
</dbReference>
<dbReference type="PROSITE" id="PS51733">
    <property type="entry name" value="BPL_LPL_CATALYTIC"/>
    <property type="match status" value="1"/>
</dbReference>
<accession>B2KEY6</accession>
<evidence type="ECO:0000313" key="3">
    <source>
        <dbReference type="EMBL" id="ACC99082.1"/>
    </source>
</evidence>
<dbReference type="Proteomes" id="UP000001029">
    <property type="component" value="Chromosome"/>
</dbReference>
<dbReference type="KEGG" id="emi:Emin_1535"/>
<dbReference type="PANTHER" id="PTHR12835:SF5">
    <property type="entry name" value="BIOTIN--PROTEIN LIGASE"/>
    <property type="match status" value="1"/>
</dbReference>
<dbReference type="Pfam" id="PF03099">
    <property type="entry name" value="BPL_LplA_LipB"/>
    <property type="match status" value="1"/>
</dbReference>
<keyword evidence="1 3" id="KW-0436">Ligase</keyword>
<dbReference type="AlphaFoldDB" id="B2KEY6"/>
<sequence>MIKQIIRVDIIDSTQTALKEMAALGAPHGTVIVAEQQTAGRGQFERTWNSQKGGLFFSALLRPSKKISQTSALTIKTAGAVVETLSEIYGIKSKIKKPNDVLSYDKNKKEYLKICGILTEGSVTEISCDWIVLGVGINLNNNLDKKLTATSVKKLLGREADMREFENNLFNKLSQRYAQWLLSTED</sequence>
<organism evidence="3 4">
    <name type="scientific">Elusimicrobium minutum (strain Pei191)</name>
    <dbReference type="NCBI Taxonomy" id="445932"/>
    <lineage>
        <taxon>Bacteria</taxon>
        <taxon>Pseudomonadati</taxon>
        <taxon>Elusimicrobiota</taxon>
        <taxon>Elusimicrobia</taxon>
        <taxon>Elusimicrobiales</taxon>
        <taxon>Elusimicrobiaceae</taxon>
        <taxon>Elusimicrobium</taxon>
    </lineage>
</organism>
<reference evidence="3 4" key="1">
    <citation type="journal article" date="2009" name="Appl. Environ. Microbiol.">
        <title>Genomic analysis of 'Elusimicrobium minutum,' the first cultivated representative of the phylum 'Elusimicrobia' (formerly termite group 1).</title>
        <authorList>
            <person name="Herlemann D.P.R."/>
            <person name="Geissinger O."/>
            <person name="Ikeda-Ohtsubo W."/>
            <person name="Kunin V."/>
            <person name="Sun H."/>
            <person name="Lapidus A."/>
            <person name="Hugenholtz P."/>
            <person name="Brune A."/>
        </authorList>
    </citation>
    <scope>NUCLEOTIDE SEQUENCE [LARGE SCALE GENOMIC DNA]</scope>
    <source>
        <strain evidence="3 4">Pei191</strain>
    </source>
</reference>
<dbReference type="RefSeq" id="WP_012415696.1">
    <property type="nucleotide sequence ID" value="NC_010644.1"/>
</dbReference>
<evidence type="ECO:0000259" key="2">
    <source>
        <dbReference type="PROSITE" id="PS51733"/>
    </source>
</evidence>
<dbReference type="STRING" id="445932.Emin_1535"/>
<dbReference type="Gene3D" id="3.30.930.10">
    <property type="entry name" value="Bira Bifunctional Protein, Domain 2"/>
    <property type="match status" value="1"/>
</dbReference>
<dbReference type="CDD" id="cd16442">
    <property type="entry name" value="BPL"/>
    <property type="match status" value="1"/>
</dbReference>
<dbReference type="NCBIfam" id="TIGR00121">
    <property type="entry name" value="birA_ligase"/>
    <property type="match status" value="1"/>
</dbReference>
<dbReference type="EMBL" id="CP001055">
    <property type="protein sequence ID" value="ACC99082.1"/>
    <property type="molecule type" value="Genomic_DNA"/>
</dbReference>
<dbReference type="InterPro" id="IPR004143">
    <property type="entry name" value="BPL_LPL_catalytic"/>
</dbReference>
<dbReference type="PANTHER" id="PTHR12835">
    <property type="entry name" value="BIOTIN PROTEIN LIGASE"/>
    <property type="match status" value="1"/>
</dbReference>
<proteinExistence type="predicted"/>
<protein>
    <submittedName>
        <fullName evidence="3">Biotin/acetyl-CoA-carboxylase ligase</fullName>
    </submittedName>
</protein>
<feature type="domain" description="BPL/LPL catalytic" evidence="2">
    <location>
        <begin position="1"/>
        <end position="181"/>
    </location>
</feature>
<name>B2KEY6_ELUMP</name>
<dbReference type="HOGENOM" id="CLU_051096_3_1_0"/>
<evidence type="ECO:0000313" key="4">
    <source>
        <dbReference type="Proteomes" id="UP000001029"/>
    </source>
</evidence>
<dbReference type="InterPro" id="IPR045864">
    <property type="entry name" value="aa-tRNA-synth_II/BPL/LPL"/>
</dbReference>
<dbReference type="SUPFAM" id="SSF55681">
    <property type="entry name" value="Class II aaRS and biotin synthetases"/>
    <property type="match status" value="1"/>
</dbReference>
<dbReference type="GO" id="GO:0004077">
    <property type="term" value="F:biotin--[biotin carboxyl-carrier protein] ligase activity"/>
    <property type="evidence" value="ECO:0007669"/>
    <property type="project" value="InterPro"/>
</dbReference>
<gene>
    <name evidence="3" type="ordered locus">Emin_1535</name>
</gene>
<evidence type="ECO:0000256" key="1">
    <source>
        <dbReference type="ARBA" id="ARBA00022598"/>
    </source>
</evidence>
<dbReference type="OrthoDB" id="9807064at2"/>